<gene>
    <name evidence="1" type="ORF">IscW_ISCW009542</name>
</gene>
<evidence type="ECO:0000313" key="1">
    <source>
        <dbReference type="EMBL" id="EEC13454.1"/>
    </source>
</evidence>
<dbReference type="EMBL" id="DS851143">
    <property type="protein sequence ID" value="EEC13454.1"/>
    <property type="molecule type" value="Genomic_DNA"/>
</dbReference>
<dbReference type="AlphaFoldDB" id="B7Q3N2"/>
<dbReference type="Proteomes" id="UP000001555">
    <property type="component" value="Unassembled WGS sequence"/>
</dbReference>
<dbReference type="VEuPathDB" id="VectorBase:ISCW009542"/>
<evidence type="ECO:0000313" key="2">
    <source>
        <dbReference type="EnsemblMetazoa" id="ISCW009542-PA"/>
    </source>
</evidence>
<reference evidence="1 3" key="1">
    <citation type="submission" date="2008-03" db="EMBL/GenBank/DDBJ databases">
        <title>Annotation of Ixodes scapularis.</title>
        <authorList>
            <consortium name="Ixodes scapularis Genome Project Consortium"/>
            <person name="Caler E."/>
            <person name="Hannick L.I."/>
            <person name="Bidwell S."/>
            <person name="Joardar V."/>
            <person name="Thiagarajan M."/>
            <person name="Amedeo P."/>
            <person name="Galinsky K.J."/>
            <person name="Schobel S."/>
            <person name="Inman J."/>
            <person name="Hostetler J."/>
            <person name="Miller J."/>
            <person name="Hammond M."/>
            <person name="Megy K."/>
            <person name="Lawson D."/>
            <person name="Kodira C."/>
            <person name="Sutton G."/>
            <person name="Meyer J."/>
            <person name="Hill C.A."/>
            <person name="Birren B."/>
            <person name="Nene V."/>
            <person name="Collins F."/>
            <person name="Alarcon-Chaidez F."/>
            <person name="Wikel S."/>
            <person name="Strausberg R."/>
        </authorList>
    </citation>
    <scope>NUCLEOTIDE SEQUENCE [LARGE SCALE GENOMIC DNA]</scope>
    <source>
        <strain evidence="3">Wikel</strain>
        <strain evidence="1">Wikel colony</strain>
    </source>
</reference>
<evidence type="ECO:0000313" key="3">
    <source>
        <dbReference type="Proteomes" id="UP000001555"/>
    </source>
</evidence>
<dbReference type="HOGENOM" id="CLU_2819898_0_0_1"/>
<feature type="non-terminal residue" evidence="1">
    <location>
        <position position="1"/>
    </location>
</feature>
<keyword evidence="3" id="KW-1185">Reference proteome</keyword>
<sequence>RDLLLRGAERHKYSWQPIHQLHRFIRGRAASGASGNVRRQVLEPATLNGSSTPPGRLSLCTGALFTK</sequence>
<dbReference type="EMBL" id="ABJB011072627">
    <property type="status" value="NOT_ANNOTATED_CDS"/>
    <property type="molecule type" value="Genomic_DNA"/>
</dbReference>
<dbReference type="VEuPathDB" id="VectorBase:ISCI009542"/>
<proteinExistence type="predicted"/>
<reference evidence="2" key="2">
    <citation type="submission" date="2020-05" db="UniProtKB">
        <authorList>
            <consortium name="EnsemblMetazoa"/>
        </authorList>
    </citation>
    <scope>IDENTIFICATION</scope>
    <source>
        <strain evidence="2">wikel</strain>
    </source>
</reference>
<dbReference type="InParanoid" id="B7Q3N2"/>
<dbReference type="PaxDb" id="6945-B7Q3N2"/>
<feature type="non-terminal residue" evidence="1">
    <location>
        <position position="67"/>
    </location>
</feature>
<dbReference type="EnsemblMetazoa" id="ISCW009542-RA">
    <property type="protein sequence ID" value="ISCW009542-PA"/>
    <property type="gene ID" value="ISCW009542"/>
</dbReference>
<protein>
    <submittedName>
        <fullName evidence="1 2">Uncharacterized protein</fullName>
    </submittedName>
</protein>
<accession>B7Q3N2</accession>
<organism>
    <name type="scientific">Ixodes scapularis</name>
    <name type="common">Black-legged tick</name>
    <name type="synonym">Deer tick</name>
    <dbReference type="NCBI Taxonomy" id="6945"/>
    <lineage>
        <taxon>Eukaryota</taxon>
        <taxon>Metazoa</taxon>
        <taxon>Ecdysozoa</taxon>
        <taxon>Arthropoda</taxon>
        <taxon>Chelicerata</taxon>
        <taxon>Arachnida</taxon>
        <taxon>Acari</taxon>
        <taxon>Parasitiformes</taxon>
        <taxon>Ixodida</taxon>
        <taxon>Ixodoidea</taxon>
        <taxon>Ixodidae</taxon>
        <taxon>Ixodinae</taxon>
        <taxon>Ixodes</taxon>
    </lineage>
</organism>
<name>B7Q3N2_IXOSC</name>